<dbReference type="SUPFAM" id="SSF53756">
    <property type="entry name" value="UDP-Glycosyltransferase/glycogen phosphorylase"/>
    <property type="match status" value="1"/>
</dbReference>
<proteinExistence type="inferred from homology"/>
<organism evidence="3 4">
    <name type="scientific">Phaseolus coccineus</name>
    <name type="common">Scarlet runner bean</name>
    <name type="synonym">Phaseolus multiflorus</name>
    <dbReference type="NCBI Taxonomy" id="3886"/>
    <lineage>
        <taxon>Eukaryota</taxon>
        <taxon>Viridiplantae</taxon>
        <taxon>Streptophyta</taxon>
        <taxon>Embryophyta</taxon>
        <taxon>Tracheophyta</taxon>
        <taxon>Spermatophyta</taxon>
        <taxon>Magnoliopsida</taxon>
        <taxon>eudicotyledons</taxon>
        <taxon>Gunneridae</taxon>
        <taxon>Pentapetalae</taxon>
        <taxon>rosids</taxon>
        <taxon>fabids</taxon>
        <taxon>Fabales</taxon>
        <taxon>Fabaceae</taxon>
        <taxon>Papilionoideae</taxon>
        <taxon>50 kb inversion clade</taxon>
        <taxon>NPAAA clade</taxon>
        <taxon>indigoferoid/millettioid clade</taxon>
        <taxon>Phaseoleae</taxon>
        <taxon>Phaseolus</taxon>
    </lineage>
</organism>
<dbReference type="Pfam" id="PF26168">
    <property type="entry name" value="Glyco_transf_N"/>
    <property type="match status" value="1"/>
</dbReference>
<evidence type="ECO:0000313" key="3">
    <source>
        <dbReference type="EMBL" id="KAK7373926.1"/>
    </source>
</evidence>
<dbReference type="PANTHER" id="PTHR48044">
    <property type="entry name" value="GLYCOSYLTRANSFERASE"/>
    <property type="match status" value="1"/>
</dbReference>
<comment type="caution">
    <text evidence="3">The sequence shown here is derived from an EMBL/GenBank/DDBJ whole genome shotgun (WGS) entry which is preliminary data.</text>
</comment>
<name>A0AAN9RIF1_PHACN</name>
<dbReference type="AlphaFoldDB" id="A0AAN9RIF1"/>
<sequence length="289" mass="32638">MAFNGALENAENEVLVILIPFLAQGHLNPLLHFARLIVSYNIPVHYVGTITHIRQATRRYHNSISNSNIYFHRFEVPPFVSPPPNPNNNAQSNTFPSHLLPSFEATYHLRDPFRQLLHSLSSQAKRVLVIHDSLMAYVAQDATNMPNVKNYTFHISSAFYTSLHFWEKMEGPKACMSRFLLWKDVSLVNSWTSLVLKVSSTNSVMAASTTKAGPLKVLKVGLIVKDCTLRNVVVGVSVVENAVRRLMETKEGDEMRDRAMRFKNVIHRSMDEGGVTSTEMDSFIAHITK</sequence>
<keyword evidence="4" id="KW-1185">Reference proteome</keyword>
<evidence type="ECO:0000313" key="4">
    <source>
        <dbReference type="Proteomes" id="UP001374584"/>
    </source>
</evidence>
<evidence type="ECO:0000259" key="2">
    <source>
        <dbReference type="Pfam" id="PF26168"/>
    </source>
</evidence>
<evidence type="ECO:0000256" key="1">
    <source>
        <dbReference type="ARBA" id="ARBA00009995"/>
    </source>
</evidence>
<protein>
    <recommendedName>
        <fullName evidence="2">Glycosyltransferase N-terminal domain-containing protein</fullName>
    </recommendedName>
</protein>
<dbReference type="Gene3D" id="3.40.50.2000">
    <property type="entry name" value="Glycogen Phosphorylase B"/>
    <property type="match status" value="3"/>
</dbReference>
<dbReference type="PANTHER" id="PTHR48044:SF27">
    <property type="entry name" value="GLYCOSYLTRANSFERASE"/>
    <property type="match status" value="1"/>
</dbReference>
<dbReference type="Proteomes" id="UP001374584">
    <property type="component" value="Unassembled WGS sequence"/>
</dbReference>
<gene>
    <name evidence="3" type="ORF">VNO80_07348</name>
</gene>
<dbReference type="InterPro" id="IPR058980">
    <property type="entry name" value="Glyco_transf_N"/>
</dbReference>
<dbReference type="GO" id="GO:1901135">
    <property type="term" value="P:carbohydrate derivative metabolic process"/>
    <property type="evidence" value="ECO:0007669"/>
    <property type="project" value="UniProtKB-ARBA"/>
</dbReference>
<feature type="domain" description="Glycosyltransferase N-terminal" evidence="2">
    <location>
        <begin position="13"/>
        <end position="168"/>
    </location>
</feature>
<dbReference type="GO" id="GO:0008194">
    <property type="term" value="F:UDP-glycosyltransferase activity"/>
    <property type="evidence" value="ECO:0007669"/>
    <property type="project" value="UniProtKB-ARBA"/>
</dbReference>
<reference evidence="3 4" key="1">
    <citation type="submission" date="2024-01" db="EMBL/GenBank/DDBJ databases">
        <title>The genomes of 5 underutilized Papilionoideae crops provide insights into root nodulation and disease resistanc.</title>
        <authorList>
            <person name="Jiang F."/>
        </authorList>
    </citation>
    <scope>NUCLEOTIDE SEQUENCE [LARGE SCALE GENOMIC DNA]</scope>
    <source>
        <strain evidence="3">JINMINGXINNONG_FW02</strain>
        <tissue evidence="3">Leaves</tissue>
    </source>
</reference>
<dbReference type="EMBL" id="JAYMYR010000003">
    <property type="protein sequence ID" value="KAK7373926.1"/>
    <property type="molecule type" value="Genomic_DNA"/>
</dbReference>
<comment type="similarity">
    <text evidence="1">Belongs to the UDP-glycosyltransferase family.</text>
</comment>
<accession>A0AAN9RIF1</accession>